<dbReference type="PANTHER" id="PTHR46601">
    <property type="entry name" value="ULP_PROTEASE DOMAIN-CONTAINING PROTEIN"/>
    <property type="match status" value="1"/>
</dbReference>
<evidence type="ECO:0000313" key="2">
    <source>
        <dbReference type="Proteomes" id="UP000499080"/>
    </source>
</evidence>
<gene>
    <name evidence="1" type="ORF">AVEN_47310_1</name>
</gene>
<dbReference type="OrthoDB" id="6435713at2759"/>
<name>A0A4Y2U9Q0_ARAVE</name>
<dbReference type="EMBL" id="BGPR01034816">
    <property type="protein sequence ID" value="GBO09362.1"/>
    <property type="molecule type" value="Genomic_DNA"/>
</dbReference>
<reference evidence="1 2" key="1">
    <citation type="journal article" date="2019" name="Sci. Rep.">
        <title>Orb-weaving spider Araneus ventricosus genome elucidates the spidroin gene catalogue.</title>
        <authorList>
            <person name="Kono N."/>
            <person name="Nakamura H."/>
            <person name="Ohtoshi R."/>
            <person name="Moran D.A.P."/>
            <person name="Shinohara A."/>
            <person name="Yoshida Y."/>
            <person name="Fujiwara M."/>
            <person name="Mori M."/>
            <person name="Tomita M."/>
            <person name="Arakawa K."/>
        </authorList>
    </citation>
    <scope>NUCLEOTIDE SEQUENCE [LARGE SCALE GENOMIC DNA]</scope>
</reference>
<dbReference type="Proteomes" id="UP000499080">
    <property type="component" value="Unassembled WGS sequence"/>
</dbReference>
<proteinExistence type="predicted"/>
<protein>
    <submittedName>
        <fullName evidence="1">Uncharacterized protein</fullName>
    </submittedName>
</protein>
<dbReference type="AlphaFoldDB" id="A0A4Y2U9Q0"/>
<accession>A0A4Y2U9Q0</accession>
<evidence type="ECO:0000313" key="1">
    <source>
        <dbReference type="EMBL" id="GBO09362.1"/>
    </source>
</evidence>
<comment type="caution">
    <text evidence="1">The sequence shown here is derived from an EMBL/GenBank/DDBJ whole genome shotgun (WGS) entry which is preliminary data.</text>
</comment>
<keyword evidence="2" id="KW-1185">Reference proteome</keyword>
<sequence>MIVCEESTESYYQTCDHCGSLKKLHNIIEDLGNNLEEEIMFFQWMKDETNVFAKQKLCLTLNDAIEKLKEKLPQFLQYVYVQQQEIFFEKVKENMQSCTIYTAMAYFVDDDTLKSVPIVVVSNYLHHDKYAITVFNNAIIQKNKHDFPQLMICKVIYKSDGTAQHFKQKYSICLAMLQPGDIEWHFTATGHGKGPVDGVGGTLKHRVREATLAKKINPCNAEEFLNTAKNICKNINLLYISETTVEKEKIT</sequence>
<dbReference type="PANTHER" id="PTHR46601:SF1">
    <property type="entry name" value="ADF-H DOMAIN-CONTAINING PROTEIN"/>
    <property type="match status" value="1"/>
</dbReference>
<organism evidence="1 2">
    <name type="scientific">Araneus ventricosus</name>
    <name type="common">Orbweaver spider</name>
    <name type="synonym">Epeira ventricosa</name>
    <dbReference type="NCBI Taxonomy" id="182803"/>
    <lineage>
        <taxon>Eukaryota</taxon>
        <taxon>Metazoa</taxon>
        <taxon>Ecdysozoa</taxon>
        <taxon>Arthropoda</taxon>
        <taxon>Chelicerata</taxon>
        <taxon>Arachnida</taxon>
        <taxon>Araneae</taxon>
        <taxon>Araneomorphae</taxon>
        <taxon>Entelegynae</taxon>
        <taxon>Araneoidea</taxon>
        <taxon>Araneidae</taxon>
        <taxon>Araneus</taxon>
    </lineage>
</organism>